<keyword evidence="1" id="KW-0812">Transmembrane</keyword>
<accession>K1S8G9</accession>
<sequence length="62" mass="6642">MFLIVGVSQVAAHGGRLDSDGGHYNRKTGKYHTHRGESSFGSIALIAIGGIFLYGMCKSKDK</sequence>
<gene>
    <name evidence="2" type="ORF">LEA_20966</name>
</gene>
<reference evidence="2" key="1">
    <citation type="journal article" date="2013" name="Environ. Microbiol.">
        <title>Microbiota from the distal guts of lean and obese adolescents exhibit partial functional redundancy besides clear differences in community structure.</title>
        <authorList>
            <person name="Ferrer M."/>
            <person name="Ruiz A."/>
            <person name="Lanza F."/>
            <person name="Haange S.B."/>
            <person name="Oberbach A."/>
            <person name="Till H."/>
            <person name="Bargiela R."/>
            <person name="Campoy C."/>
            <person name="Segura M.T."/>
            <person name="Richter M."/>
            <person name="von Bergen M."/>
            <person name="Seifert J."/>
            <person name="Suarez A."/>
        </authorList>
    </citation>
    <scope>NUCLEOTIDE SEQUENCE</scope>
</reference>
<proteinExistence type="predicted"/>
<organism evidence="2">
    <name type="scientific">human gut metagenome</name>
    <dbReference type="NCBI Taxonomy" id="408170"/>
    <lineage>
        <taxon>unclassified sequences</taxon>
        <taxon>metagenomes</taxon>
        <taxon>organismal metagenomes</taxon>
    </lineage>
</organism>
<comment type="caution">
    <text evidence="2">The sequence shown here is derived from an EMBL/GenBank/DDBJ whole genome shotgun (WGS) entry which is preliminary data.</text>
</comment>
<dbReference type="NCBIfam" id="NF033223">
    <property type="entry name" value="YHYH_alt"/>
    <property type="match status" value="1"/>
</dbReference>
<protein>
    <recommendedName>
        <fullName evidence="3">YHYH domain-containing protein</fullName>
    </recommendedName>
</protein>
<name>K1S8G9_9ZZZZ</name>
<dbReference type="AlphaFoldDB" id="K1S8G9"/>
<evidence type="ECO:0000313" key="2">
    <source>
        <dbReference type="EMBL" id="EKC43791.1"/>
    </source>
</evidence>
<keyword evidence="1" id="KW-1133">Transmembrane helix</keyword>
<feature type="transmembrane region" description="Helical" evidence="1">
    <location>
        <begin position="38"/>
        <end position="57"/>
    </location>
</feature>
<dbReference type="InterPro" id="IPR047773">
    <property type="entry name" value="YHYH_dom_bact"/>
</dbReference>
<evidence type="ECO:0000256" key="1">
    <source>
        <dbReference type="SAM" id="Phobius"/>
    </source>
</evidence>
<evidence type="ECO:0008006" key="3">
    <source>
        <dbReference type="Google" id="ProtNLM"/>
    </source>
</evidence>
<keyword evidence="1" id="KW-0472">Membrane</keyword>
<dbReference type="EMBL" id="AJWY01014423">
    <property type="protein sequence ID" value="EKC43791.1"/>
    <property type="molecule type" value="Genomic_DNA"/>
</dbReference>